<dbReference type="PANTHER" id="PTHR13817">
    <property type="entry name" value="TITIN"/>
    <property type="match status" value="1"/>
</dbReference>
<reference evidence="4 5" key="1">
    <citation type="submission" date="2017-12" db="EMBL/GenBank/DDBJ databases">
        <title>Hemimetabolous genomes reveal molecular basis of termite eusociality.</title>
        <authorList>
            <person name="Harrison M.C."/>
            <person name="Jongepier E."/>
            <person name="Robertson H.M."/>
            <person name="Arning N."/>
            <person name="Bitard-Feildel T."/>
            <person name="Chao H."/>
            <person name="Childers C.P."/>
            <person name="Dinh H."/>
            <person name="Doddapaneni H."/>
            <person name="Dugan S."/>
            <person name="Gowin J."/>
            <person name="Greiner C."/>
            <person name="Han Y."/>
            <person name="Hu H."/>
            <person name="Hughes D.S.T."/>
            <person name="Huylmans A.-K."/>
            <person name="Kemena C."/>
            <person name="Kremer L.P.M."/>
            <person name="Lee S.L."/>
            <person name="Lopez-Ezquerra A."/>
            <person name="Mallet L."/>
            <person name="Monroy-Kuhn J.M."/>
            <person name="Moser A."/>
            <person name="Murali S.C."/>
            <person name="Muzny D.M."/>
            <person name="Otani S."/>
            <person name="Piulachs M.-D."/>
            <person name="Poelchau M."/>
            <person name="Qu J."/>
            <person name="Schaub F."/>
            <person name="Wada-Katsumata A."/>
            <person name="Worley K.C."/>
            <person name="Xie Q."/>
            <person name="Ylla G."/>
            <person name="Poulsen M."/>
            <person name="Gibbs R.A."/>
            <person name="Schal C."/>
            <person name="Richards S."/>
            <person name="Belles X."/>
            <person name="Korb J."/>
            <person name="Bornberg-Bauer E."/>
        </authorList>
    </citation>
    <scope>NUCLEOTIDE SEQUENCE [LARGE SCALE GENOMIC DNA]</scope>
    <source>
        <tissue evidence="4">Whole body</tissue>
    </source>
</reference>
<feature type="region of interest" description="Disordered" evidence="2">
    <location>
        <begin position="1"/>
        <end position="127"/>
    </location>
</feature>
<dbReference type="Proteomes" id="UP000235965">
    <property type="component" value="Unassembled WGS sequence"/>
</dbReference>
<feature type="compositionally biased region" description="Basic and acidic residues" evidence="2">
    <location>
        <begin position="102"/>
        <end position="127"/>
    </location>
</feature>
<keyword evidence="5" id="KW-1185">Reference proteome</keyword>
<dbReference type="InterPro" id="IPR013098">
    <property type="entry name" value="Ig_I-set"/>
</dbReference>
<dbReference type="InterPro" id="IPR036179">
    <property type="entry name" value="Ig-like_dom_sf"/>
</dbReference>
<dbReference type="AlphaFoldDB" id="A0A2J7PP55"/>
<dbReference type="PROSITE" id="PS50835">
    <property type="entry name" value="IG_LIKE"/>
    <property type="match status" value="1"/>
</dbReference>
<feature type="compositionally biased region" description="Low complexity" evidence="2">
    <location>
        <begin position="70"/>
        <end position="88"/>
    </location>
</feature>
<feature type="domain" description="Ig-like" evidence="3">
    <location>
        <begin position="151"/>
        <end position="243"/>
    </location>
</feature>
<proteinExistence type="predicted"/>
<dbReference type="SUPFAM" id="SSF48726">
    <property type="entry name" value="Immunoglobulin"/>
    <property type="match status" value="2"/>
</dbReference>
<feature type="compositionally biased region" description="Basic and acidic residues" evidence="2">
    <location>
        <begin position="40"/>
        <end position="69"/>
    </location>
</feature>
<comment type="caution">
    <text evidence="4">The sequence shown here is derived from an EMBL/GenBank/DDBJ whole genome shotgun (WGS) entry which is preliminary data.</text>
</comment>
<evidence type="ECO:0000313" key="4">
    <source>
        <dbReference type="EMBL" id="PNF18123.1"/>
    </source>
</evidence>
<dbReference type="InterPro" id="IPR013783">
    <property type="entry name" value="Ig-like_fold"/>
</dbReference>
<feature type="compositionally biased region" description="Basic and acidic residues" evidence="2">
    <location>
        <begin position="1"/>
        <end position="17"/>
    </location>
</feature>
<dbReference type="SMART" id="SM00409">
    <property type="entry name" value="IG"/>
    <property type="match status" value="1"/>
</dbReference>
<accession>A0A2J7PP55</accession>
<feature type="compositionally biased region" description="Basic and acidic residues" evidence="2">
    <location>
        <begin position="24"/>
        <end position="33"/>
    </location>
</feature>
<evidence type="ECO:0000256" key="2">
    <source>
        <dbReference type="SAM" id="MobiDB-lite"/>
    </source>
</evidence>
<dbReference type="InterPro" id="IPR050964">
    <property type="entry name" value="Striated_Muscle_Regulatory"/>
</dbReference>
<feature type="non-terminal residue" evidence="4">
    <location>
        <position position="366"/>
    </location>
</feature>
<name>A0A2J7PP55_9NEOP</name>
<evidence type="ECO:0000256" key="1">
    <source>
        <dbReference type="ARBA" id="ARBA00022737"/>
    </source>
</evidence>
<dbReference type="CDD" id="cd00096">
    <property type="entry name" value="Ig"/>
    <property type="match status" value="1"/>
</dbReference>
<dbReference type="EMBL" id="NEVH01023279">
    <property type="protein sequence ID" value="PNF18123.1"/>
    <property type="molecule type" value="Genomic_DNA"/>
</dbReference>
<dbReference type="InterPro" id="IPR007110">
    <property type="entry name" value="Ig-like_dom"/>
</dbReference>
<protein>
    <recommendedName>
        <fullName evidence="3">Ig-like domain-containing protein</fullName>
    </recommendedName>
</protein>
<dbReference type="Gene3D" id="2.60.40.10">
    <property type="entry name" value="Immunoglobulins"/>
    <property type="match status" value="2"/>
</dbReference>
<keyword evidence="1" id="KW-0677">Repeat</keyword>
<dbReference type="InterPro" id="IPR003599">
    <property type="entry name" value="Ig_sub"/>
</dbReference>
<dbReference type="Pfam" id="PF07679">
    <property type="entry name" value="I-set"/>
    <property type="match status" value="2"/>
</dbReference>
<evidence type="ECO:0000313" key="5">
    <source>
        <dbReference type="Proteomes" id="UP000235965"/>
    </source>
</evidence>
<gene>
    <name evidence="4" type="ORF">B7P43_G02634</name>
</gene>
<dbReference type="FunFam" id="2.60.40.10:FF:000440">
    <property type="entry name" value="Bent, isoform C"/>
    <property type="match status" value="1"/>
</dbReference>
<organism evidence="4 5">
    <name type="scientific">Cryptotermes secundus</name>
    <dbReference type="NCBI Taxonomy" id="105785"/>
    <lineage>
        <taxon>Eukaryota</taxon>
        <taxon>Metazoa</taxon>
        <taxon>Ecdysozoa</taxon>
        <taxon>Arthropoda</taxon>
        <taxon>Hexapoda</taxon>
        <taxon>Insecta</taxon>
        <taxon>Pterygota</taxon>
        <taxon>Neoptera</taxon>
        <taxon>Polyneoptera</taxon>
        <taxon>Dictyoptera</taxon>
        <taxon>Blattodea</taxon>
        <taxon>Blattoidea</taxon>
        <taxon>Termitoidae</taxon>
        <taxon>Kalotermitidae</taxon>
        <taxon>Cryptotermitinae</taxon>
        <taxon>Cryptotermes</taxon>
    </lineage>
</organism>
<sequence length="366" mass="40971">MSVQKKAVEIKAEEKKTSLTTQEETPKPADKTKKPGIKVPEIKAPEIKGPEAPKIEVSREKSPAADARKGSLAPGSGPSSRRGSLIPPEEQQRRPSLIISDEVGKLRPGEVLDSKRRRPSADVRRPSVAELGEMIDKPSTPLKAIGPPGPPSIVDIQESYSAVEDQIGYITVQVEGNPAPTFKWYKGITEIIEGGRYKFLTDGETNTITLCMRKVKPNDESKYTITVSNEHGEDSAETQLYVSDASGMDFRTMLKKRKYAKWAKEKEDPDWGELKEVEKPTTTLKKVEKKQESFLKPLVDKHAKEGKDKKVVFEAVFSKPNSKPKWLFKKDELFPGSKYKFVNENDVYKLIISNPKVEDTGKYTIE</sequence>
<evidence type="ECO:0000259" key="3">
    <source>
        <dbReference type="PROSITE" id="PS50835"/>
    </source>
</evidence>
<dbReference type="PANTHER" id="PTHR13817:SF171">
    <property type="entry name" value="STRETCHIN-MLCK, ISOFORM U"/>
    <property type="match status" value="1"/>
</dbReference>